<dbReference type="InterPro" id="IPR007331">
    <property type="entry name" value="Htaa"/>
</dbReference>
<dbReference type="RefSeq" id="WP_153361465.1">
    <property type="nucleotide sequence ID" value="NZ_ML762507.1"/>
</dbReference>
<dbReference type="OrthoDB" id="7210788at2"/>
<evidence type="ECO:0000256" key="1">
    <source>
        <dbReference type="SAM" id="MobiDB-lite"/>
    </source>
</evidence>
<evidence type="ECO:0000259" key="2">
    <source>
        <dbReference type="Pfam" id="PF04213"/>
    </source>
</evidence>
<organism evidence="3 4">
    <name type="scientific">Modestobacter roseus</name>
    <dbReference type="NCBI Taxonomy" id="1181884"/>
    <lineage>
        <taxon>Bacteria</taxon>
        <taxon>Bacillati</taxon>
        <taxon>Actinomycetota</taxon>
        <taxon>Actinomycetes</taxon>
        <taxon>Geodermatophilales</taxon>
        <taxon>Geodermatophilaceae</taxon>
        <taxon>Modestobacter</taxon>
    </lineage>
</organism>
<proteinExistence type="predicted"/>
<evidence type="ECO:0000313" key="4">
    <source>
        <dbReference type="Proteomes" id="UP000321490"/>
    </source>
</evidence>
<reference evidence="3 4" key="1">
    <citation type="submission" date="2019-07" db="EMBL/GenBank/DDBJ databases">
        <title>R&amp;d 2014.</title>
        <authorList>
            <person name="Klenk H.-P."/>
        </authorList>
    </citation>
    <scope>NUCLEOTIDE SEQUENCE [LARGE SCALE GENOMIC DNA]</scope>
    <source>
        <strain evidence="3 4">DSM 45764</strain>
    </source>
</reference>
<feature type="domain" description="Htaa" evidence="2">
    <location>
        <begin position="18"/>
        <end position="170"/>
    </location>
</feature>
<sequence>MSGTPLSPARPGPVALPALRWGVKASFLRYLARMPDGRCSVTDGADVAADRTFSFSPDGTWHLDPSVGAAVHRFRGDVRFSGHHGLLFVRIADPVLEVRGPGGVLSICGAPVDAGPPRRLPLLTFDLAPPLHPDDPGVCGHGVRARLTSAGAEVFDLVYPEGESLDDLAFPPPPAALRTAIDPPRRGRPTP</sequence>
<dbReference type="Proteomes" id="UP000321490">
    <property type="component" value="Unassembled WGS sequence"/>
</dbReference>
<name>A0A562IX43_9ACTN</name>
<gene>
    <name evidence="3" type="ORF">JD78_03730</name>
</gene>
<dbReference type="EMBL" id="VLKF01000001">
    <property type="protein sequence ID" value="TWH75175.1"/>
    <property type="molecule type" value="Genomic_DNA"/>
</dbReference>
<evidence type="ECO:0000313" key="3">
    <source>
        <dbReference type="EMBL" id="TWH75175.1"/>
    </source>
</evidence>
<feature type="region of interest" description="Disordered" evidence="1">
    <location>
        <begin position="168"/>
        <end position="191"/>
    </location>
</feature>
<accession>A0A562IX43</accession>
<comment type="caution">
    <text evidence="3">The sequence shown here is derived from an EMBL/GenBank/DDBJ whole genome shotgun (WGS) entry which is preliminary data.</text>
</comment>
<dbReference type="AlphaFoldDB" id="A0A562IX43"/>
<protein>
    <submittedName>
        <fullName evidence="3">Htaa protein</fullName>
    </submittedName>
</protein>
<dbReference type="Pfam" id="PF04213">
    <property type="entry name" value="HtaA"/>
    <property type="match status" value="1"/>
</dbReference>
<keyword evidence="4" id="KW-1185">Reference proteome</keyword>